<proteinExistence type="predicted"/>
<organism evidence="2 3">
    <name type="scientific">Phaseolus angularis</name>
    <name type="common">Azuki bean</name>
    <name type="synonym">Vigna angularis</name>
    <dbReference type="NCBI Taxonomy" id="3914"/>
    <lineage>
        <taxon>Eukaryota</taxon>
        <taxon>Viridiplantae</taxon>
        <taxon>Streptophyta</taxon>
        <taxon>Embryophyta</taxon>
        <taxon>Tracheophyta</taxon>
        <taxon>Spermatophyta</taxon>
        <taxon>Magnoliopsida</taxon>
        <taxon>eudicotyledons</taxon>
        <taxon>Gunneridae</taxon>
        <taxon>Pentapetalae</taxon>
        <taxon>rosids</taxon>
        <taxon>fabids</taxon>
        <taxon>Fabales</taxon>
        <taxon>Fabaceae</taxon>
        <taxon>Papilionoideae</taxon>
        <taxon>50 kb inversion clade</taxon>
        <taxon>NPAAA clade</taxon>
        <taxon>indigoferoid/millettioid clade</taxon>
        <taxon>Phaseoleae</taxon>
        <taxon>Vigna</taxon>
    </lineage>
</organism>
<accession>A0A0L9TF69</accession>
<protein>
    <submittedName>
        <fullName evidence="2">Uncharacterized protein</fullName>
    </submittedName>
</protein>
<dbReference type="EMBL" id="KQ258465">
    <property type="protein sequence ID" value="KOM29056.1"/>
    <property type="molecule type" value="Genomic_DNA"/>
</dbReference>
<evidence type="ECO:0000256" key="1">
    <source>
        <dbReference type="SAM" id="MobiDB-lite"/>
    </source>
</evidence>
<evidence type="ECO:0000313" key="3">
    <source>
        <dbReference type="Proteomes" id="UP000053144"/>
    </source>
</evidence>
<feature type="region of interest" description="Disordered" evidence="1">
    <location>
        <begin position="1"/>
        <end position="48"/>
    </location>
</feature>
<sequence>MCSRRNSGEADSSTDWSERNDRAQGEKAQRQKMPQRPHLCGKKTHSRSGRVFPFEATREGRCSLGANNVAVTSKGSDDALQGVPATTVEGIVVPIL</sequence>
<dbReference type="AlphaFoldDB" id="A0A0L9TF69"/>
<feature type="compositionally biased region" description="Basic and acidic residues" evidence="1">
    <location>
        <begin position="16"/>
        <end position="29"/>
    </location>
</feature>
<reference evidence="3" key="1">
    <citation type="journal article" date="2015" name="Proc. Natl. Acad. Sci. U.S.A.">
        <title>Genome sequencing of adzuki bean (Vigna angularis) provides insight into high starch and low fat accumulation and domestication.</title>
        <authorList>
            <person name="Yang K."/>
            <person name="Tian Z."/>
            <person name="Chen C."/>
            <person name="Luo L."/>
            <person name="Zhao B."/>
            <person name="Wang Z."/>
            <person name="Yu L."/>
            <person name="Li Y."/>
            <person name="Sun Y."/>
            <person name="Li W."/>
            <person name="Chen Y."/>
            <person name="Li Y."/>
            <person name="Zhang Y."/>
            <person name="Ai D."/>
            <person name="Zhao J."/>
            <person name="Shang C."/>
            <person name="Ma Y."/>
            <person name="Wu B."/>
            <person name="Wang M."/>
            <person name="Gao L."/>
            <person name="Sun D."/>
            <person name="Zhang P."/>
            <person name="Guo F."/>
            <person name="Wang W."/>
            <person name="Li Y."/>
            <person name="Wang J."/>
            <person name="Varshney R.K."/>
            <person name="Wang J."/>
            <person name="Ling H.Q."/>
            <person name="Wan P."/>
        </authorList>
    </citation>
    <scope>NUCLEOTIDE SEQUENCE</scope>
    <source>
        <strain evidence="3">cv. Jingnong 6</strain>
    </source>
</reference>
<feature type="compositionally biased region" description="Basic residues" evidence="1">
    <location>
        <begin position="33"/>
        <end position="48"/>
    </location>
</feature>
<name>A0A0L9TF69_PHAAN</name>
<dbReference type="Gramene" id="KOM29056">
    <property type="protein sequence ID" value="KOM29056"/>
    <property type="gene ID" value="LR48_Vigan630s001500"/>
</dbReference>
<dbReference type="Proteomes" id="UP000053144">
    <property type="component" value="Unassembled WGS sequence"/>
</dbReference>
<gene>
    <name evidence="2" type="ORF">LR48_Vigan630s001500</name>
</gene>
<evidence type="ECO:0000313" key="2">
    <source>
        <dbReference type="EMBL" id="KOM29056.1"/>
    </source>
</evidence>